<keyword evidence="2" id="KW-1185">Reference proteome</keyword>
<accession>A0AA38FQG2</accession>
<dbReference type="Proteomes" id="UP000824469">
    <property type="component" value="Unassembled WGS sequence"/>
</dbReference>
<reference evidence="1 2" key="1">
    <citation type="journal article" date="2021" name="Nat. Plants">
        <title>The Taxus genome provides insights into paclitaxel biosynthesis.</title>
        <authorList>
            <person name="Xiong X."/>
            <person name="Gou J."/>
            <person name="Liao Q."/>
            <person name="Li Y."/>
            <person name="Zhou Q."/>
            <person name="Bi G."/>
            <person name="Li C."/>
            <person name="Du R."/>
            <person name="Wang X."/>
            <person name="Sun T."/>
            <person name="Guo L."/>
            <person name="Liang H."/>
            <person name="Lu P."/>
            <person name="Wu Y."/>
            <person name="Zhang Z."/>
            <person name="Ro D.K."/>
            <person name="Shang Y."/>
            <person name="Huang S."/>
            <person name="Yan J."/>
        </authorList>
    </citation>
    <scope>NUCLEOTIDE SEQUENCE [LARGE SCALE GENOMIC DNA]</scope>
    <source>
        <strain evidence="1">Ta-2019</strain>
    </source>
</reference>
<sequence>VDPLNCKEEEALDIVTPCAWLERNSMEDFFKIILYANKAMKDSTLHEQGFTVKTTKGYSMPCIKKCYQLHITWEKYE</sequence>
<evidence type="ECO:0000313" key="2">
    <source>
        <dbReference type="Proteomes" id="UP000824469"/>
    </source>
</evidence>
<feature type="non-terminal residue" evidence="1">
    <location>
        <position position="1"/>
    </location>
</feature>
<dbReference type="EMBL" id="JAHRHJ020000007">
    <property type="protein sequence ID" value="KAH9308912.1"/>
    <property type="molecule type" value="Genomic_DNA"/>
</dbReference>
<comment type="caution">
    <text evidence="1">The sequence shown here is derived from an EMBL/GenBank/DDBJ whole genome shotgun (WGS) entry which is preliminary data.</text>
</comment>
<protein>
    <submittedName>
        <fullName evidence="1">Uncharacterized protein</fullName>
    </submittedName>
</protein>
<evidence type="ECO:0000313" key="1">
    <source>
        <dbReference type="EMBL" id="KAH9308912.1"/>
    </source>
</evidence>
<gene>
    <name evidence="1" type="ORF">KI387_036823</name>
</gene>
<proteinExistence type="predicted"/>
<organism evidence="1 2">
    <name type="scientific">Taxus chinensis</name>
    <name type="common">Chinese yew</name>
    <name type="synonym">Taxus wallichiana var. chinensis</name>
    <dbReference type="NCBI Taxonomy" id="29808"/>
    <lineage>
        <taxon>Eukaryota</taxon>
        <taxon>Viridiplantae</taxon>
        <taxon>Streptophyta</taxon>
        <taxon>Embryophyta</taxon>
        <taxon>Tracheophyta</taxon>
        <taxon>Spermatophyta</taxon>
        <taxon>Pinopsida</taxon>
        <taxon>Pinidae</taxon>
        <taxon>Conifers II</taxon>
        <taxon>Cupressales</taxon>
        <taxon>Taxaceae</taxon>
        <taxon>Taxus</taxon>
    </lineage>
</organism>
<dbReference type="AlphaFoldDB" id="A0AA38FQG2"/>
<name>A0AA38FQG2_TAXCH</name>
<feature type="non-terminal residue" evidence="1">
    <location>
        <position position="77"/>
    </location>
</feature>